<accession>A0A8E3MG50</accession>
<proteinExistence type="inferred from homology"/>
<dbReference type="GO" id="GO:0043190">
    <property type="term" value="C:ATP-binding cassette (ABC) transporter complex"/>
    <property type="evidence" value="ECO:0007669"/>
    <property type="project" value="InterPro"/>
</dbReference>
<dbReference type="Proteomes" id="UP000955338">
    <property type="component" value="Chromosome"/>
</dbReference>
<evidence type="ECO:0000256" key="7">
    <source>
        <dbReference type="ARBA" id="ARBA00055290"/>
    </source>
</evidence>
<keyword evidence="10" id="KW-1185">Reference proteome</keyword>
<dbReference type="FunFam" id="1.10.3470.10:FF:000003">
    <property type="entry name" value="Iron ABC transporter permease SitD"/>
    <property type="match status" value="1"/>
</dbReference>
<dbReference type="GO" id="GO:0006826">
    <property type="term" value="P:iron ion transport"/>
    <property type="evidence" value="ECO:0007669"/>
    <property type="project" value="UniProtKB-KW"/>
</dbReference>
<keyword evidence="8" id="KW-0813">Transport</keyword>
<evidence type="ECO:0000256" key="3">
    <source>
        <dbReference type="ARBA" id="ARBA00022496"/>
    </source>
</evidence>
<reference evidence="9" key="1">
    <citation type="submission" date="2017-06" db="EMBL/GenBank/DDBJ databases">
        <title>Genome sequencing of pathogenic and non-pathogenic strains within Bisgaard taxon 40.</title>
        <authorList>
            <person name="Ladner J.T."/>
            <person name="Lovett S.P."/>
            <person name="Koroleva G."/>
            <person name="Lorch J.M."/>
        </authorList>
    </citation>
    <scope>NUCLEOTIDE SEQUENCE</scope>
    <source>
        <strain evidence="9">27576-1-I1</strain>
    </source>
</reference>
<evidence type="ECO:0000256" key="5">
    <source>
        <dbReference type="ARBA" id="ARBA00022989"/>
    </source>
</evidence>
<evidence type="ECO:0000256" key="4">
    <source>
        <dbReference type="ARBA" id="ARBA00022692"/>
    </source>
</evidence>
<dbReference type="SUPFAM" id="SSF81345">
    <property type="entry name" value="ABC transporter involved in vitamin B12 uptake, BtuC"/>
    <property type="match status" value="1"/>
</dbReference>
<protein>
    <submittedName>
        <fullName evidence="9">Iron ABC transporter permease</fullName>
    </submittedName>
</protein>
<keyword evidence="3" id="KW-0408">Iron</keyword>
<name>A0A8E3MG50_9PAST</name>
<comment type="subcellular location">
    <subcellularLocation>
        <location evidence="8">Cell membrane</location>
        <topology evidence="8">Multi-pass membrane protein</topology>
    </subcellularLocation>
    <subcellularLocation>
        <location evidence="1">Membrane</location>
        <topology evidence="1">Multi-pass membrane protein</topology>
    </subcellularLocation>
</comment>
<dbReference type="PANTHER" id="PTHR30477">
    <property type="entry name" value="ABC-TRANSPORTER METAL-BINDING PROTEIN"/>
    <property type="match status" value="1"/>
</dbReference>
<evidence type="ECO:0000256" key="6">
    <source>
        <dbReference type="ARBA" id="ARBA00023136"/>
    </source>
</evidence>
<sequence>MGIVTTFFNGLLEPFQYPFMQYALGTALMISAVCAVLSCYLVLKGWSLMGDAISHAVLPGVVIAYILSIPLSIGAFFAGLFCAVSVGFIKNNSRIKEDTVMGIVFSGMFAAGLVLFSKIETDQHLLHILFGDILGISFEQMLQFSIPAAFILLIVYLKGKDLLLYCFDANHAKVIGLNTTLLHYGLLSLLALAIVGAMQIVGILLVIAMLIAPGITAAVLTKRFDKMLQIALSVSLGSTISGIIISYHLDASPGATIVLVQACCFFSAVVISRIRLNRLTTVENTQKCKTN</sequence>
<organism evidence="9 10">
    <name type="scientific">Mergibacter septicus</name>
    <dbReference type="NCBI Taxonomy" id="221402"/>
    <lineage>
        <taxon>Bacteria</taxon>
        <taxon>Pseudomonadati</taxon>
        <taxon>Pseudomonadota</taxon>
        <taxon>Gammaproteobacteria</taxon>
        <taxon>Pasteurellales</taxon>
        <taxon>Pasteurellaceae</taxon>
        <taxon>Mergibacter</taxon>
    </lineage>
</organism>
<keyword evidence="5" id="KW-1133">Transmembrane helix</keyword>
<dbReference type="InterPro" id="IPR037294">
    <property type="entry name" value="ABC_BtuC-like"/>
</dbReference>
<dbReference type="GO" id="GO:0010043">
    <property type="term" value="P:response to zinc ion"/>
    <property type="evidence" value="ECO:0007669"/>
    <property type="project" value="TreeGrafter"/>
</dbReference>
<dbReference type="Gene3D" id="1.10.3470.10">
    <property type="entry name" value="ABC transporter involved in vitamin B12 uptake, BtuC"/>
    <property type="match status" value="1"/>
</dbReference>
<dbReference type="AlphaFoldDB" id="A0A8E3MG50"/>
<evidence type="ECO:0000256" key="1">
    <source>
        <dbReference type="ARBA" id="ARBA00004141"/>
    </source>
</evidence>
<dbReference type="GO" id="GO:0071281">
    <property type="term" value="P:cellular response to iron ion"/>
    <property type="evidence" value="ECO:0007669"/>
    <property type="project" value="UniProtKB-ARBA"/>
</dbReference>
<dbReference type="Pfam" id="PF00950">
    <property type="entry name" value="ABC-3"/>
    <property type="match status" value="1"/>
</dbReference>
<comment type="function">
    <text evidence="7">Part of an ATP-driven transport system HI_0359/HI_0360/HI_0361/HI_0362 for iron.</text>
</comment>
<dbReference type="PANTHER" id="PTHR30477:SF24">
    <property type="entry name" value="IRON TRANSPORT SYSTEM MEMBRANE PROTEIN HI_0359-RELATED"/>
    <property type="match status" value="1"/>
</dbReference>
<keyword evidence="4 8" id="KW-0812">Transmembrane</keyword>
<evidence type="ECO:0000313" key="9">
    <source>
        <dbReference type="EMBL" id="QDJ14647.1"/>
    </source>
</evidence>
<dbReference type="GO" id="GO:0055085">
    <property type="term" value="P:transmembrane transport"/>
    <property type="evidence" value="ECO:0007669"/>
    <property type="project" value="InterPro"/>
</dbReference>
<keyword evidence="3" id="KW-0406">Ion transport</keyword>
<evidence type="ECO:0000256" key="2">
    <source>
        <dbReference type="ARBA" id="ARBA00008034"/>
    </source>
</evidence>
<dbReference type="EMBL" id="CP022011">
    <property type="protein sequence ID" value="QDJ14647.1"/>
    <property type="molecule type" value="Genomic_DNA"/>
</dbReference>
<gene>
    <name evidence="9" type="ORF">CEP48_04065</name>
</gene>
<dbReference type="RefSeq" id="WP_261920826.1">
    <property type="nucleotide sequence ID" value="NZ_CP022010.1"/>
</dbReference>
<dbReference type="InterPro" id="IPR001626">
    <property type="entry name" value="ABC_TroCD"/>
</dbReference>
<evidence type="ECO:0000256" key="8">
    <source>
        <dbReference type="RuleBase" id="RU003943"/>
    </source>
</evidence>
<comment type="similarity">
    <text evidence="2 8">Belongs to the ABC-3 integral membrane protein family.</text>
</comment>
<keyword evidence="3" id="KW-0410">Iron transport</keyword>
<dbReference type="CDD" id="cd06550">
    <property type="entry name" value="TM_ABC_iron-siderophores_like"/>
    <property type="match status" value="1"/>
</dbReference>
<evidence type="ECO:0000313" key="10">
    <source>
        <dbReference type="Proteomes" id="UP000955338"/>
    </source>
</evidence>
<keyword evidence="6" id="KW-0472">Membrane</keyword>